<dbReference type="EMBL" id="ADLT01000045">
    <property type="protein sequence ID" value="EHO62786.1"/>
    <property type="molecule type" value="Genomic_DNA"/>
</dbReference>
<feature type="transmembrane region" description="Helical" evidence="1">
    <location>
        <begin position="187"/>
        <end position="208"/>
    </location>
</feature>
<protein>
    <recommendedName>
        <fullName evidence="2">Flavinylation-associated cytochrome domain-containing protein</fullName>
    </recommendedName>
</protein>
<evidence type="ECO:0000313" key="4">
    <source>
        <dbReference type="Proteomes" id="UP000003277"/>
    </source>
</evidence>
<dbReference type="eggNOG" id="ENOG5030JYI">
    <property type="taxonomic scope" value="Bacteria"/>
</dbReference>
<feature type="transmembrane region" description="Helical" evidence="1">
    <location>
        <begin position="67"/>
        <end position="88"/>
    </location>
</feature>
<feature type="transmembrane region" description="Helical" evidence="1">
    <location>
        <begin position="30"/>
        <end position="46"/>
    </location>
</feature>
<dbReference type="Proteomes" id="UP000003277">
    <property type="component" value="Unassembled WGS sequence"/>
</dbReference>
<accession>H1D190</accession>
<sequence>MNKRLTVDLGMLISFLVLLDYRLVRNFGHETLALVFFLLFLLHTWFNRQWYASLTRGRWNTDRKLTFLADLLLLGSFAAVMASGFMISHTLPTGMQKAPLLAHQIHHVAGYVMVIALGFHLGLHWSAILPRLEKGMGFSKIPHRAILYKVLVILLTAGGIYFSFYYSLGSRLLLLRIPNARSIPVTLWTFTFGHLLIMSLYATGAYYVQKFFRQRKRRPART</sequence>
<feature type="domain" description="Flavinylation-associated cytochrome" evidence="2">
    <location>
        <begin position="69"/>
        <end position="125"/>
    </location>
</feature>
<comment type="caution">
    <text evidence="3">The sequence shown here is derived from an EMBL/GenBank/DDBJ whole genome shotgun (WGS) entry which is preliminary data.</text>
</comment>
<organism evidence="3 4">
    <name type="scientific">Dialister succinatiphilus YIT 11850</name>
    <dbReference type="NCBI Taxonomy" id="742743"/>
    <lineage>
        <taxon>Bacteria</taxon>
        <taxon>Bacillati</taxon>
        <taxon>Bacillota</taxon>
        <taxon>Negativicutes</taxon>
        <taxon>Veillonellales</taxon>
        <taxon>Veillonellaceae</taxon>
        <taxon>Dialister</taxon>
    </lineage>
</organism>
<gene>
    <name evidence="3" type="ORF">HMPREF9453_01378</name>
</gene>
<keyword evidence="1" id="KW-0472">Membrane</keyword>
<proteinExistence type="predicted"/>
<dbReference type="STRING" id="742743.HMPREF9453_01378"/>
<keyword evidence="4" id="KW-1185">Reference proteome</keyword>
<evidence type="ECO:0000259" key="2">
    <source>
        <dbReference type="Pfam" id="PF14358"/>
    </source>
</evidence>
<dbReference type="HOGENOM" id="CLU_076881_0_0_9"/>
<dbReference type="InterPro" id="IPR025517">
    <property type="entry name" value="DUF4405"/>
</dbReference>
<dbReference type="AlphaFoldDB" id="H1D190"/>
<dbReference type="Pfam" id="PF14358">
    <property type="entry name" value="DUF4405"/>
    <property type="match status" value="1"/>
</dbReference>
<feature type="transmembrane region" description="Helical" evidence="1">
    <location>
        <begin position="146"/>
        <end position="167"/>
    </location>
</feature>
<dbReference type="PATRIC" id="fig|742743.3.peg.1400"/>
<name>H1D190_9FIRM</name>
<reference evidence="3 4" key="1">
    <citation type="submission" date="2011-11" db="EMBL/GenBank/DDBJ databases">
        <title>The Genome Sequence of Dialister succinatiphilus YIT 11850.</title>
        <authorList>
            <consortium name="The Broad Institute Genome Sequencing Platform"/>
            <person name="Earl A."/>
            <person name="Ward D."/>
            <person name="Feldgarden M."/>
            <person name="Gevers D."/>
            <person name="Morotomi M."/>
            <person name="Young S.K."/>
            <person name="Zeng Q."/>
            <person name="Gargeya S."/>
            <person name="Fitzgerald M."/>
            <person name="Haas B."/>
            <person name="Abouelleil A."/>
            <person name="Alvarado L."/>
            <person name="Arachchi H.M."/>
            <person name="Berlin A."/>
            <person name="Brown A."/>
            <person name="Chapman S.B."/>
            <person name="Dunbar C."/>
            <person name="Gearin G."/>
            <person name="Goldberg J."/>
            <person name="Griggs A."/>
            <person name="Gujja S."/>
            <person name="Heiman D."/>
            <person name="Howarth C."/>
            <person name="Lui A."/>
            <person name="MacDonald P.J.P."/>
            <person name="Montmayeur A."/>
            <person name="Murphy C."/>
            <person name="Neiman D."/>
            <person name="Pearson M."/>
            <person name="Priest M."/>
            <person name="Roberts A."/>
            <person name="Saif S."/>
            <person name="Shea T."/>
            <person name="Sisk P."/>
            <person name="Stolte C."/>
            <person name="Sykes S."/>
            <person name="Wortman J."/>
            <person name="Nusbaum C."/>
            <person name="Birren B."/>
        </authorList>
    </citation>
    <scope>NUCLEOTIDE SEQUENCE [LARGE SCALE GENOMIC DNA]</scope>
    <source>
        <strain evidence="3 4">YIT 11850</strain>
    </source>
</reference>
<keyword evidence="1" id="KW-0812">Transmembrane</keyword>
<keyword evidence="1" id="KW-1133">Transmembrane helix</keyword>
<evidence type="ECO:0000313" key="3">
    <source>
        <dbReference type="EMBL" id="EHO62786.1"/>
    </source>
</evidence>
<feature type="transmembrane region" description="Helical" evidence="1">
    <location>
        <begin position="108"/>
        <end position="125"/>
    </location>
</feature>
<evidence type="ECO:0000256" key="1">
    <source>
        <dbReference type="SAM" id="Phobius"/>
    </source>
</evidence>